<reference evidence="3" key="1">
    <citation type="journal article" date="2015" name="Proc. Natl. Acad. Sci. U.S.A.">
        <title>Genome sequencing of adzuki bean (Vigna angularis) provides insight into high starch and low fat accumulation and domestication.</title>
        <authorList>
            <person name="Yang K."/>
            <person name="Tian Z."/>
            <person name="Chen C."/>
            <person name="Luo L."/>
            <person name="Zhao B."/>
            <person name="Wang Z."/>
            <person name="Yu L."/>
            <person name="Li Y."/>
            <person name="Sun Y."/>
            <person name="Li W."/>
            <person name="Chen Y."/>
            <person name="Li Y."/>
            <person name="Zhang Y."/>
            <person name="Ai D."/>
            <person name="Zhao J."/>
            <person name="Shang C."/>
            <person name="Ma Y."/>
            <person name="Wu B."/>
            <person name="Wang M."/>
            <person name="Gao L."/>
            <person name="Sun D."/>
            <person name="Zhang P."/>
            <person name="Guo F."/>
            <person name="Wang W."/>
            <person name="Li Y."/>
            <person name="Wang J."/>
            <person name="Varshney R.K."/>
            <person name="Wang J."/>
            <person name="Ling H.Q."/>
            <person name="Wan P."/>
        </authorList>
    </citation>
    <scope>NUCLEOTIDE SEQUENCE</scope>
    <source>
        <strain evidence="3">cv. Jingnong 6</strain>
    </source>
</reference>
<evidence type="ECO:0000256" key="1">
    <source>
        <dbReference type="SAM" id="MobiDB-lite"/>
    </source>
</evidence>
<dbReference type="EMBL" id="CM003381">
    <property type="protein sequence ID" value="KOM57577.1"/>
    <property type="molecule type" value="Genomic_DNA"/>
</dbReference>
<feature type="region of interest" description="Disordered" evidence="1">
    <location>
        <begin position="130"/>
        <end position="151"/>
    </location>
</feature>
<organism evidence="2 3">
    <name type="scientific">Phaseolus angularis</name>
    <name type="common">Azuki bean</name>
    <name type="synonym">Vigna angularis</name>
    <dbReference type="NCBI Taxonomy" id="3914"/>
    <lineage>
        <taxon>Eukaryota</taxon>
        <taxon>Viridiplantae</taxon>
        <taxon>Streptophyta</taxon>
        <taxon>Embryophyta</taxon>
        <taxon>Tracheophyta</taxon>
        <taxon>Spermatophyta</taxon>
        <taxon>Magnoliopsida</taxon>
        <taxon>eudicotyledons</taxon>
        <taxon>Gunneridae</taxon>
        <taxon>Pentapetalae</taxon>
        <taxon>rosids</taxon>
        <taxon>fabids</taxon>
        <taxon>Fabales</taxon>
        <taxon>Fabaceae</taxon>
        <taxon>Papilionoideae</taxon>
        <taxon>50 kb inversion clade</taxon>
        <taxon>NPAAA clade</taxon>
        <taxon>indigoferoid/millettioid clade</taxon>
        <taxon>Phaseoleae</taxon>
        <taxon>Vigna</taxon>
    </lineage>
</organism>
<sequence length="444" mass="51254">MDDVFQKFMQESISTQKTIEASCKRMEMQIGHSIETLEDFRVETEVNPREECQAIITRSDKTLDEKELERKEKEELSEKDKDVKKEREVVEREERKKICVKIKKMSGKREEKKKVGEKKMCVKIKKVREKEKRTRGKKKESYEKPHPHPKKYHRKEKKFERFMEIFKKLDIKVPMIETLKQNRRSAEISPECDSCRVVFKLVLAAGLMYALPHQLVRAFPLCSKHALFNSFDVMIIGFIDMDTYEHIDILDVHYPCTDLDLYDSLEDAADDLEIGKKIFNERKQVYSEPEIPITLPDLPIHSNACDLLHTDSIGFMTETDTNLIDHSKIFDSVSAIEPIGINVVLNGHDCRDEILNDNSLELTFDSAIDAYVNIDAELITDAINCEFDDEAAELNENAGVVIKEFMVDEGECIATALSEPEVSILVSHTQQLPVEGELLMQKFA</sequence>
<gene>
    <name evidence="2" type="ORF">LR48_Vigan11g061000</name>
</gene>
<protein>
    <submittedName>
        <fullName evidence="2">Uncharacterized protein</fullName>
    </submittedName>
</protein>
<name>A0A0L9VRT7_PHAAN</name>
<dbReference type="Gramene" id="KOM57577">
    <property type="protein sequence ID" value="KOM57577"/>
    <property type="gene ID" value="LR48_Vigan11g061000"/>
</dbReference>
<accession>A0A0L9VRT7</accession>
<dbReference type="Proteomes" id="UP000053144">
    <property type="component" value="Chromosome 11"/>
</dbReference>
<dbReference type="AlphaFoldDB" id="A0A0L9VRT7"/>
<feature type="region of interest" description="Disordered" evidence="1">
    <location>
        <begin position="63"/>
        <end position="86"/>
    </location>
</feature>
<evidence type="ECO:0000313" key="3">
    <source>
        <dbReference type="Proteomes" id="UP000053144"/>
    </source>
</evidence>
<evidence type="ECO:0000313" key="2">
    <source>
        <dbReference type="EMBL" id="KOM57577.1"/>
    </source>
</evidence>
<proteinExistence type="predicted"/>